<dbReference type="InterPro" id="IPR000836">
    <property type="entry name" value="PRTase_dom"/>
</dbReference>
<reference evidence="4" key="2">
    <citation type="submission" date="2017-10" db="EMBL/GenBank/DDBJ databases">
        <authorList>
            <person name="Enke T.N."/>
            <person name="Cordero O.X."/>
        </authorList>
    </citation>
    <scope>NUCLEOTIDE SEQUENCE</scope>
    <source>
        <strain evidence="4">4G03</strain>
    </source>
</reference>
<dbReference type="EMBL" id="JAUYVU010000001">
    <property type="protein sequence ID" value="MDP2540201.1"/>
    <property type="molecule type" value="Genomic_DNA"/>
</dbReference>
<dbReference type="Proteomes" id="UP001242342">
    <property type="component" value="Unassembled WGS sequence"/>
</dbReference>
<dbReference type="AlphaFoldDB" id="A0A2G1BVV1"/>
<dbReference type="Gene3D" id="3.40.50.2020">
    <property type="match status" value="1"/>
</dbReference>
<reference evidence="3 6" key="3">
    <citation type="submission" date="2023-07" db="EMBL/GenBank/DDBJ databases">
        <title>Genome content predicts the carbon catabolic preferences of heterotrophic bacteria.</title>
        <authorList>
            <person name="Gralka M."/>
        </authorList>
    </citation>
    <scope>NUCLEOTIDE SEQUENCE [LARGE SCALE GENOMIC DNA]</scope>
    <source>
        <strain evidence="3 6">4G03</strain>
    </source>
</reference>
<evidence type="ECO:0000259" key="2">
    <source>
        <dbReference type="Pfam" id="PF00156"/>
    </source>
</evidence>
<dbReference type="Pfam" id="PF00156">
    <property type="entry name" value="Pribosyltran"/>
    <property type="match status" value="1"/>
</dbReference>
<evidence type="ECO:0000313" key="6">
    <source>
        <dbReference type="Proteomes" id="UP001242342"/>
    </source>
</evidence>
<dbReference type="CDD" id="cd06223">
    <property type="entry name" value="PRTases_typeI"/>
    <property type="match status" value="1"/>
</dbReference>
<evidence type="ECO:0000313" key="5">
    <source>
        <dbReference type="Proteomes" id="UP000222163"/>
    </source>
</evidence>
<evidence type="ECO:0000256" key="1">
    <source>
        <dbReference type="ARBA" id="ARBA00008007"/>
    </source>
</evidence>
<evidence type="ECO:0000313" key="4">
    <source>
        <dbReference type="EMBL" id="PHN98146.1"/>
    </source>
</evidence>
<protein>
    <submittedName>
        <fullName evidence="4">Amidophosphoribosyltransferase</fullName>
    </submittedName>
    <submittedName>
        <fullName evidence="3">ComF family protein</fullName>
    </submittedName>
</protein>
<proteinExistence type="inferred from homology"/>
<evidence type="ECO:0000313" key="3">
    <source>
        <dbReference type="EMBL" id="MDP2540201.1"/>
    </source>
</evidence>
<sequence>MQFLKEIFYLFYPNLCANCEKTLLQNETFVCTICINDLPIIDDNKHTNVTLMSSFYGKVPVQAVRSFLFYRKKGVTQKLIHQLKYKNQPEIGIFIADWFGEKLKKSNIFVDVDYIIPVPLHSKKVKKRGYNQVTMFGERLSDILNIEYKSDILIRTSKNKTQTLKQRFERFSNNKTKFKLVDTAFFENKHVLLIDDVITTGATLEACANELLKTQNITISVATMAYTQKD</sequence>
<dbReference type="SUPFAM" id="SSF53271">
    <property type="entry name" value="PRTase-like"/>
    <property type="match status" value="1"/>
</dbReference>
<reference evidence="4 5" key="1">
    <citation type="journal article" date="2016" name="Nat. Commun.">
        <title>Microbial interactions lead to rapid micro-scale successions on model marine particles.</title>
        <authorList>
            <person name="Datta M.S."/>
            <person name="Sliwerska E."/>
            <person name="Gore J."/>
            <person name="Polz M.F."/>
            <person name="Cordero O.X."/>
        </authorList>
    </citation>
    <scope>NUCLEOTIDE SEQUENCE [LARGE SCALE GENOMIC DNA]</scope>
    <source>
        <strain evidence="4 5">4G03</strain>
    </source>
</reference>
<dbReference type="InterPro" id="IPR029057">
    <property type="entry name" value="PRTase-like"/>
</dbReference>
<dbReference type="EMBL" id="PDUU01000004">
    <property type="protein sequence ID" value="PHN98146.1"/>
    <property type="molecule type" value="Genomic_DNA"/>
</dbReference>
<feature type="domain" description="Phosphoribosyltransferase" evidence="2">
    <location>
        <begin position="135"/>
        <end position="225"/>
    </location>
</feature>
<accession>A0A2G1BVV1</accession>
<dbReference type="RefSeq" id="WP_099215049.1">
    <property type="nucleotide sequence ID" value="NZ_JAUYVU010000001.1"/>
</dbReference>
<organism evidence="4 5">
    <name type="scientific">Tenacibaculum discolor</name>
    <dbReference type="NCBI Taxonomy" id="361581"/>
    <lineage>
        <taxon>Bacteria</taxon>
        <taxon>Pseudomonadati</taxon>
        <taxon>Bacteroidota</taxon>
        <taxon>Flavobacteriia</taxon>
        <taxon>Flavobacteriales</taxon>
        <taxon>Flavobacteriaceae</taxon>
        <taxon>Tenacibaculum</taxon>
    </lineage>
</organism>
<gene>
    <name evidence="4" type="ORF">CSC81_07010</name>
    <name evidence="3" type="ORF">Q8W23_01800</name>
</gene>
<comment type="similarity">
    <text evidence="1">Belongs to the ComF/GntX family.</text>
</comment>
<dbReference type="Proteomes" id="UP000222163">
    <property type="component" value="Unassembled WGS sequence"/>
</dbReference>
<dbReference type="PANTHER" id="PTHR47505:SF1">
    <property type="entry name" value="DNA UTILIZATION PROTEIN YHGH"/>
    <property type="match status" value="1"/>
</dbReference>
<keyword evidence="6" id="KW-1185">Reference proteome</keyword>
<comment type="caution">
    <text evidence="4">The sequence shown here is derived from an EMBL/GenBank/DDBJ whole genome shotgun (WGS) entry which is preliminary data.</text>
</comment>
<dbReference type="InterPro" id="IPR051910">
    <property type="entry name" value="ComF/GntX_DNA_util-trans"/>
</dbReference>
<dbReference type="PANTHER" id="PTHR47505">
    <property type="entry name" value="DNA UTILIZATION PROTEIN YHGH"/>
    <property type="match status" value="1"/>
</dbReference>
<name>A0A2G1BVV1_9FLAO</name>